<protein>
    <submittedName>
        <fullName evidence="1">EORF11</fullName>
    </submittedName>
</protein>
<dbReference type="KEGG" id="vg:14039074"/>
<dbReference type="EMBL" id="JX867617">
    <property type="protein sequence ID" value="AFX83468.1"/>
    <property type="molecule type" value="Genomic_DNA"/>
</dbReference>
<dbReference type="Proteomes" id="UP000127637">
    <property type="component" value="Segment"/>
</dbReference>
<dbReference type="RefSeq" id="YP_007016551.1">
    <property type="nucleotide sequence ID" value="NC_019559.2"/>
</dbReference>
<gene>
    <name evidence="1" type="primary">eORF11</name>
</gene>
<evidence type="ECO:0000313" key="1">
    <source>
        <dbReference type="EMBL" id="AFX83468.1"/>
    </source>
</evidence>
<sequence>MVPGRKMKIIIMLLLYTMNGGYAFISARVKGCVDVDTAGICTVEVKFMEEFVKPSLLFNDPKQITWIRLRDGGSEPIAILAHMSVPSNGRVEKKKINYKSKHSGFVVIRTIGKEGILTTMTVVVQKNKIEKFACDGEPAGGTVEIAVNVTEAIEYHGTRWYQGDKRWRRRVRPRKNGSGSR</sequence>
<reference evidence="1 2" key="1">
    <citation type="journal article" date="2012" name="J. Virol.">
        <title>Complete genome sequence of the english isolate of rat cytomegalovirus (Murid herpesvirus 8).</title>
        <authorList>
            <person name="Ettinger J."/>
            <person name="Geyer H."/>
            <person name="Nitsche A."/>
            <person name="Zimmermann A."/>
            <person name="Brune W."/>
            <person name="Sandford G.R."/>
            <person name="Hayward G.S."/>
            <person name="Voigt S."/>
        </authorList>
    </citation>
    <scope>NUCLEOTIDE SEQUENCE [LARGE SCALE GENOMIC DNA]</scope>
    <source>
        <strain evidence="1">England</strain>
    </source>
</reference>
<keyword evidence="2" id="KW-1185">Reference proteome</keyword>
<evidence type="ECO:0000313" key="2">
    <source>
        <dbReference type="Proteomes" id="UP000127637"/>
    </source>
</evidence>
<proteinExistence type="predicted"/>
<dbReference type="GeneID" id="14039074"/>
<accession>K7XWG9</accession>
<organism evidence="1 2">
    <name type="scientific">Rat cytomegalovirus (isolate England)</name>
    <name type="common">RCMV-E</name>
    <name type="synonym">Murid herpesvirus 8</name>
    <dbReference type="NCBI Taxonomy" id="1261657"/>
    <lineage>
        <taxon>Viruses</taxon>
        <taxon>Duplodnaviria</taxon>
        <taxon>Heunggongvirae</taxon>
        <taxon>Peploviricota</taxon>
        <taxon>Herviviricetes</taxon>
        <taxon>Herpesvirales</taxon>
        <taxon>Orthoherpesviridae</taxon>
        <taxon>Betaherpesvirinae</taxon>
        <taxon>Muromegalovirus</taxon>
        <taxon>Muromegalovirus muridbeta8</taxon>
    </lineage>
</organism>
<reference evidence="1 2" key="2">
    <citation type="journal article" date="2015" name="J. Gen. Virol.">
        <title>The English isolate and a newly identified Berlin isolate of Rat Cytomegalovirus (RCMV) share similarities with but separate as an anciently diverged clade from Mouse CMV and the Maastricht isolate of RCMV.</title>
        <authorList>
            <person name="Geyer H."/>
            <person name="Ettinger J."/>
            <person name="Moller L."/>
            <person name="Schmolz E."/>
            <person name="Nitsche A."/>
            <person name="Brune W."/>
            <person name="Heaggans S."/>
            <person name="Sandford G.R."/>
            <person name="Hayward G.S."/>
            <person name="Voigt S."/>
        </authorList>
    </citation>
    <scope>NUCLEOTIDE SEQUENCE [LARGE SCALE GENOMIC DNA]</scope>
    <source>
        <strain evidence="1">England</strain>
    </source>
</reference>
<name>K7XWG9_RCMVE</name>
<organismHost>
    <name type="scientific">Rattus norvegicus</name>
    <name type="common">Rat</name>
    <dbReference type="NCBI Taxonomy" id="10116"/>
</organismHost>